<evidence type="ECO:0000256" key="3">
    <source>
        <dbReference type="ARBA" id="ARBA00022989"/>
    </source>
</evidence>
<dbReference type="OrthoDB" id="160405at2759"/>
<reference evidence="7 8" key="1">
    <citation type="submission" date="2019-07" db="EMBL/GenBank/DDBJ databases">
        <title>Draft genome assembly of a fouling barnacle, Amphibalanus amphitrite (Darwin, 1854): The first reference genome for Thecostraca.</title>
        <authorList>
            <person name="Kim W."/>
        </authorList>
    </citation>
    <scope>NUCLEOTIDE SEQUENCE [LARGE SCALE GENOMIC DNA]</scope>
    <source>
        <strain evidence="7">SNU_AA5</strain>
        <tissue evidence="7">Soma without cirri and trophi</tissue>
    </source>
</reference>
<evidence type="ECO:0000256" key="1">
    <source>
        <dbReference type="ARBA" id="ARBA00022692"/>
    </source>
</evidence>
<evidence type="ECO:0000256" key="6">
    <source>
        <dbReference type="SAM" id="Phobius"/>
    </source>
</evidence>
<dbReference type="Pfam" id="PF09446">
    <property type="entry name" value="VMA21"/>
    <property type="match status" value="1"/>
</dbReference>
<organism evidence="7 8">
    <name type="scientific">Amphibalanus amphitrite</name>
    <name type="common">Striped barnacle</name>
    <name type="synonym">Balanus amphitrite</name>
    <dbReference type="NCBI Taxonomy" id="1232801"/>
    <lineage>
        <taxon>Eukaryota</taxon>
        <taxon>Metazoa</taxon>
        <taxon>Ecdysozoa</taxon>
        <taxon>Arthropoda</taxon>
        <taxon>Crustacea</taxon>
        <taxon>Multicrustacea</taxon>
        <taxon>Cirripedia</taxon>
        <taxon>Thoracica</taxon>
        <taxon>Thoracicalcarea</taxon>
        <taxon>Balanomorpha</taxon>
        <taxon>Balanoidea</taxon>
        <taxon>Balanidae</taxon>
        <taxon>Amphibalaninae</taxon>
        <taxon>Amphibalanus</taxon>
    </lineage>
</organism>
<accession>A0A6A4X9Q1</accession>
<dbReference type="EMBL" id="VIIS01000211">
    <property type="protein sequence ID" value="KAF0311848.1"/>
    <property type="molecule type" value="Genomic_DNA"/>
</dbReference>
<dbReference type="AlphaFoldDB" id="A0A6A4X9Q1"/>
<dbReference type="Proteomes" id="UP000440578">
    <property type="component" value="Unassembled WGS sequence"/>
</dbReference>
<evidence type="ECO:0000256" key="4">
    <source>
        <dbReference type="ARBA" id="ARBA00023136"/>
    </source>
</evidence>
<gene>
    <name evidence="7" type="primary">vma21</name>
    <name evidence="7" type="ORF">FJT64_017376</name>
</gene>
<keyword evidence="4 6" id="KW-0472">Membrane</keyword>
<feature type="transmembrane region" description="Helical" evidence="6">
    <location>
        <begin position="71"/>
        <end position="93"/>
    </location>
</feature>
<sequence>MPIRGAAAAPRPRTSGTMDAALGRQYSEADVFRTALFYVFLILFVPVAAFFSSRTLLFDALLGLDTSTSTLYAAVVTVLVIHGVLGLYVMRAFREDSKAQKKD</sequence>
<dbReference type="GO" id="GO:0070072">
    <property type="term" value="P:vacuolar proton-transporting V-type ATPase complex assembly"/>
    <property type="evidence" value="ECO:0007669"/>
    <property type="project" value="InterPro"/>
</dbReference>
<protein>
    <submittedName>
        <fullName evidence="7">Vacuolar ATPase assembly integral membrane protein vma21</fullName>
    </submittedName>
</protein>
<proteinExistence type="predicted"/>
<dbReference type="InterPro" id="IPR019013">
    <property type="entry name" value="Vma21"/>
</dbReference>
<evidence type="ECO:0000313" key="7">
    <source>
        <dbReference type="EMBL" id="KAF0311848.1"/>
    </source>
</evidence>
<dbReference type="GO" id="GO:0031410">
    <property type="term" value="C:cytoplasmic vesicle"/>
    <property type="evidence" value="ECO:0007669"/>
    <property type="project" value="UniProtKB-KW"/>
</dbReference>
<dbReference type="PANTHER" id="PTHR31792">
    <property type="entry name" value="VACUOLAR ATPASE ASSEMBLY INTEGRAL MEMBRANE PROTEIN VMA21"/>
    <property type="match status" value="1"/>
</dbReference>
<keyword evidence="2" id="KW-0256">Endoplasmic reticulum</keyword>
<keyword evidence="8" id="KW-1185">Reference proteome</keyword>
<evidence type="ECO:0000256" key="2">
    <source>
        <dbReference type="ARBA" id="ARBA00022824"/>
    </source>
</evidence>
<evidence type="ECO:0000256" key="5">
    <source>
        <dbReference type="ARBA" id="ARBA00023329"/>
    </source>
</evidence>
<name>A0A6A4X9Q1_AMPAM</name>
<dbReference type="GO" id="GO:0005789">
    <property type="term" value="C:endoplasmic reticulum membrane"/>
    <property type="evidence" value="ECO:0007669"/>
    <property type="project" value="TreeGrafter"/>
</dbReference>
<keyword evidence="5" id="KW-0968">Cytoplasmic vesicle</keyword>
<dbReference type="PANTHER" id="PTHR31792:SF3">
    <property type="entry name" value="VACUOLAR ATPASE ASSEMBLY INTEGRAL MEMBRANE PROTEIN VMA21"/>
    <property type="match status" value="1"/>
</dbReference>
<keyword evidence="1 6" id="KW-0812">Transmembrane</keyword>
<comment type="caution">
    <text evidence="7">The sequence shown here is derived from an EMBL/GenBank/DDBJ whole genome shotgun (WGS) entry which is preliminary data.</text>
</comment>
<evidence type="ECO:0000313" key="8">
    <source>
        <dbReference type="Proteomes" id="UP000440578"/>
    </source>
</evidence>
<keyword evidence="3 6" id="KW-1133">Transmembrane helix</keyword>
<feature type="transmembrane region" description="Helical" evidence="6">
    <location>
        <begin position="31"/>
        <end position="51"/>
    </location>
</feature>